<name>A0ABS2H247_9BACL</name>
<keyword evidence="2" id="KW-1185">Reference proteome</keyword>
<gene>
    <name evidence="1" type="ORF">IM700_007510</name>
</gene>
<sequence length="57" mass="6507">MDKRKVIEAYRRGFLTPQECAQVLGIEGPHLKRMLEDFPLDPRRAASLENQPASGLR</sequence>
<evidence type="ECO:0000313" key="2">
    <source>
        <dbReference type="Proteomes" id="UP001516620"/>
    </source>
</evidence>
<reference evidence="1 2" key="1">
    <citation type="submission" date="2021-01" db="EMBL/GenBank/DDBJ databases">
        <title>Paenibacillus sp.nov. isolated from the rhizosphere soil of tomato plant.</title>
        <authorList>
            <person name="Thin K.K."/>
            <person name="Zhang X."/>
            <person name="He S."/>
        </authorList>
    </citation>
    <scope>NUCLEOTIDE SEQUENCE [LARGE SCALE GENOMIC DNA]</scope>
    <source>
        <strain evidence="1 2">DXFW5</strain>
    </source>
</reference>
<organism evidence="1 2">
    <name type="scientific">Paenibacillus rhizolycopersici</name>
    <dbReference type="NCBI Taxonomy" id="2780073"/>
    <lineage>
        <taxon>Bacteria</taxon>
        <taxon>Bacillati</taxon>
        <taxon>Bacillota</taxon>
        <taxon>Bacilli</taxon>
        <taxon>Bacillales</taxon>
        <taxon>Paenibacillaceae</taxon>
        <taxon>Paenibacillus</taxon>
    </lineage>
</organism>
<comment type="caution">
    <text evidence="1">The sequence shown here is derived from an EMBL/GenBank/DDBJ whole genome shotgun (WGS) entry which is preliminary data.</text>
</comment>
<accession>A0ABS2H247</accession>
<evidence type="ECO:0008006" key="3">
    <source>
        <dbReference type="Google" id="ProtNLM"/>
    </source>
</evidence>
<dbReference type="EMBL" id="JADCNN020000005">
    <property type="protein sequence ID" value="MBM6995507.1"/>
    <property type="molecule type" value="Genomic_DNA"/>
</dbReference>
<protein>
    <recommendedName>
        <fullName evidence="3">Helix-turn-helix domain-containing protein</fullName>
    </recommendedName>
</protein>
<evidence type="ECO:0000313" key="1">
    <source>
        <dbReference type="EMBL" id="MBM6995507.1"/>
    </source>
</evidence>
<proteinExistence type="predicted"/>
<dbReference type="Proteomes" id="UP001516620">
    <property type="component" value="Unassembled WGS sequence"/>
</dbReference>
<dbReference type="RefSeq" id="WP_167521176.1">
    <property type="nucleotide sequence ID" value="NZ_JADCNN020000005.1"/>
</dbReference>